<dbReference type="InterPro" id="IPR036641">
    <property type="entry name" value="HPT_dom_sf"/>
</dbReference>
<dbReference type="AlphaFoldDB" id="A0A317CH99"/>
<organism evidence="4 5">
    <name type="scientific">Leucothrix pacifica</name>
    <dbReference type="NCBI Taxonomy" id="1247513"/>
    <lineage>
        <taxon>Bacteria</taxon>
        <taxon>Pseudomonadati</taxon>
        <taxon>Pseudomonadota</taxon>
        <taxon>Gammaproteobacteria</taxon>
        <taxon>Thiotrichales</taxon>
        <taxon>Thiotrichaceae</taxon>
        <taxon>Leucothrix</taxon>
    </lineage>
</organism>
<sequence>MDDLLDTATFDGMKELLEDEFPSFLEMFFSENQDALDRIKTGLSDSNADEIRAAAHNLKSSTGYLGAMKLSELAKHMEEKAAAGDISGLDSVYTQAQTMLDTIKTQVS</sequence>
<protein>
    <recommendedName>
        <fullName evidence="3">HPt domain-containing protein</fullName>
    </recommendedName>
</protein>
<evidence type="ECO:0000256" key="2">
    <source>
        <dbReference type="PROSITE-ProRule" id="PRU00110"/>
    </source>
</evidence>
<dbReference type="GO" id="GO:0000160">
    <property type="term" value="P:phosphorelay signal transduction system"/>
    <property type="evidence" value="ECO:0007669"/>
    <property type="project" value="UniProtKB-KW"/>
</dbReference>
<keyword evidence="1" id="KW-0902">Two-component regulatory system</keyword>
<evidence type="ECO:0000313" key="5">
    <source>
        <dbReference type="Proteomes" id="UP000245539"/>
    </source>
</evidence>
<evidence type="ECO:0000259" key="3">
    <source>
        <dbReference type="PROSITE" id="PS50894"/>
    </source>
</evidence>
<feature type="domain" description="HPt" evidence="3">
    <location>
        <begin position="17"/>
        <end position="108"/>
    </location>
</feature>
<accession>A0A317CH99</accession>
<dbReference type="EMBL" id="QGKM01000023">
    <property type="protein sequence ID" value="PWQ97739.1"/>
    <property type="molecule type" value="Genomic_DNA"/>
</dbReference>
<keyword evidence="5" id="KW-1185">Reference proteome</keyword>
<dbReference type="InterPro" id="IPR008207">
    <property type="entry name" value="Sig_transdc_His_kin_Hpt_dom"/>
</dbReference>
<dbReference type="GO" id="GO:0004672">
    <property type="term" value="F:protein kinase activity"/>
    <property type="evidence" value="ECO:0007669"/>
    <property type="project" value="UniProtKB-ARBA"/>
</dbReference>
<dbReference type="Pfam" id="PF01627">
    <property type="entry name" value="Hpt"/>
    <property type="match status" value="1"/>
</dbReference>
<comment type="caution">
    <text evidence="4">The sequence shown here is derived from an EMBL/GenBank/DDBJ whole genome shotgun (WGS) entry which is preliminary data.</text>
</comment>
<reference evidence="4 5" key="1">
    <citation type="submission" date="2018-05" db="EMBL/GenBank/DDBJ databases">
        <title>Leucothrix arctica sp. nov., isolated from Arctic seawater.</title>
        <authorList>
            <person name="Choi A."/>
            <person name="Baek K."/>
        </authorList>
    </citation>
    <scope>NUCLEOTIDE SEQUENCE [LARGE SCALE GENOMIC DNA]</scope>
    <source>
        <strain evidence="4 5">JCM 18388</strain>
    </source>
</reference>
<dbReference type="Proteomes" id="UP000245539">
    <property type="component" value="Unassembled WGS sequence"/>
</dbReference>
<dbReference type="RefSeq" id="WP_109837555.1">
    <property type="nucleotide sequence ID" value="NZ_QGKM01000023.1"/>
</dbReference>
<name>A0A317CH99_9GAMM</name>
<dbReference type="OrthoDB" id="5625154at2"/>
<dbReference type="PROSITE" id="PS50894">
    <property type="entry name" value="HPT"/>
    <property type="match status" value="1"/>
</dbReference>
<evidence type="ECO:0000256" key="1">
    <source>
        <dbReference type="ARBA" id="ARBA00023012"/>
    </source>
</evidence>
<feature type="modified residue" description="Phosphohistidine" evidence="2">
    <location>
        <position position="56"/>
    </location>
</feature>
<dbReference type="Gene3D" id="1.20.120.160">
    <property type="entry name" value="HPT domain"/>
    <property type="match status" value="1"/>
</dbReference>
<gene>
    <name evidence="4" type="ORF">DKW60_10240</name>
</gene>
<keyword evidence="2" id="KW-0597">Phosphoprotein</keyword>
<proteinExistence type="predicted"/>
<dbReference type="SMART" id="SM00073">
    <property type="entry name" value="HPT"/>
    <property type="match status" value="1"/>
</dbReference>
<dbReference type="SUPFAM" id="SSF47226">
    <property type="entry name" value="Histidine-containing phosphotransfer domain, HPT domain"/>
    <property type="match status" value="1"/>
</dbReference>
<evidence type="ECO:0000313" key="4">
    <source>
        <dbReference type="EMBL" id="PWQ97739.1"/>
    </source>
</evidence>